<evidence type="ECO:0000313" key="9">
    <source>
        <dbReference type="EMBL" id="MBS7824175.1"/>
    </source>
</evidence>
<feature type="transmembrane region" description="Helical" evidence="8">
    <location>
        <begin position="48"/>
        <end position="66"/>
    </location>
</feature>
<dbReference type="AlphaFoldDB" id="A0AB35C092"/>
<accession>A0AB35C092</accession>
<feature type="transmembrane region" description="Helical" evidence="8">
    <location>
        <begin position="78"/>
        <end position="98"/>
    </location>
</feature>
<feature type="transmembrane region" description="Helical" evidence="8">
    <location>
        <begin position="233"/>
        <end position="252"/>
    </location>
</feature>
<comment type="subcellular location">
    <subcellularLocation>
        <location evidence="1 8">Cell membrane</location>
        <topology evidence="1 8">Multi-pass membrane protein</topology>
    </subcellularLocation>
</comment>
<evidence type="ECO:0000256" key="1">
    <source>
        <dbReference type="ARBA" id="ARBA00004651"/>
    </source>
</evidence>
<dbReference type="EMBL" id="JAGIBU010000001">
    <property type="protein sequence ID" value="MBS7824175.1"/>
    <property type="molecule type" value="Genomic_DNA"/>
</dbReference>
<name>A0AB35C092_9GAMM</name>
<evidence type="ECO:0000256" key="8">
    <source>
        <dbReference type="RuleBase" id="RU363041"/>
    </source>
</evidence>
<dbReference type="Pfam" id="PF01925">
    <property type="entry name" value="TauE"/>
    <property type="match status" value="1"/>
</dbReference>
<dbReference type="Proteomes" id="UP000680020">
    <property type="component" value="Unassembled WGS sequence"/>
</dbReference>
<gene>
    <name evidence="9" type="ORF">J7561_03010</name>
</gene>
<feature type="transmembrane region" description="Helical" evidence="8">
    <location>
        <begin position="7"/>
        <end position="28"/>
    </location>
</feature>
<comment type="caution">
    <text evidence="9">The sequence shown here is derived from an EMBL/GenBank/DDBJ whole genome shotgun (WGS) entry which is preliminary data.</text>
</comment>
<proteinExistence type="inferred from homology"/>
<evidence type="ECO:0000313" key="10">
    <source>
        <dbReference type="Proteomes" id="UP000680020"/>
    </source>
</evidence>
<organism evidence="9 10">
    <name type="scientific">Wohlfahrtiimonas chitiniclastica</name>
    <dbReference type="NCBI Taxonomy" id="400946"/>
    <lineage>
        <taxon>Bacteria</taxon>
        <taxon>Pseudomonadati</taxon>
        <taxon>Pseudomonadota</taxon>
        <taxon>Gammaproteobacteria</taxon>
        <taxon>Cardiobacteriales</taxon>
        <taxon>Ignatzschineriaceae</taxon>
        <taxon>Wohlfahrtiimonas</taxon>
    </lineage>
</organism>
<dbReference type="PANTHER" id="PTHR30269:SF25">
    <property type="entry name" value="MEMBRANE TRANSPORTER PROTEIN-RELATED"/>
    <property type="match status" value="1"/>
</dbReference>
<evidence type="ECO:0000256" key="5">
    <source>
        <dbReference type="ARBA" id="ARBA00022692"/>
    </source>
</evidence>
<keyword evidence="3" id="KW-0813">Transport</keyword>
<evidence type="ECO:0000256" key="4">
    <source>
        <dbReference type="ARBA" id="ARBA00022475"/>
    </source>
</evidence>
<keyword evidence="7 8" id="KW-0472">Membrane</keyword>
<feature type="transmembrane region" description="Helical" evidence="8">
    <location>
        <begin position="104"/>
        <end position="122"/>
    </location>
</feature>
<dbReference type="PANTHER" id="PTHR30269">
    <property type="entry name" value="TRANSMEMBRANE PROTEIN YFCA"/>
    <property type="match status" value="1"/>
</dbReference>
<reference evidence="9" key="1">
    <citation type="submission" date="2021-03" db="EMBL/GenBank/DDBJ databases">
        <title>Identification and antibiotic profiling of Wohlfahrtiimonas chitiniclastica, an underestimated human pathogen.</title>
        <authorList>
            <person name="Kopf A."/>
            <person name="Bunk B."/>
            <person name="Coldewey S."/>
            <person name="Gunzer F."/>
            <person name="Riedel T."/>
            <person name="Schroettner P."/>
        </authorList>
    </citation>
    <scope>NUCLEOTIDE SEQUENCE</scope>
    <source>
        <strain evidence="9">DSM 100917</strain>
    </source>
</reference>
<dbReference type="InterPro" id="IPR002781">
    <property type="entry name" value="TM_pro_TauE-like"/>
</dbReference>
<evidence type="ECO:0000256" key="7">
    <source>
        <dbReference type="ARBA" id="ARBA00023136"/>
    </source>
</evidence>
<dbReference type="RefSeq" id="WP_008314136.1">
    <property type="nucleotide sequence ID" value="NZ_JAGIBR010000006.1"/>
</dbReference>
<comment type="similarity">
    <text evidence="2 8">Belongs to the 4-toluene sulfonate uptake permease (TSUP) (TC 2.A.102) family.</text>
</comment>
<dbReference type="InterPro" id="IPR052017">
    <property type="entry name" value="TSUP"/>
</dbReference>
<evidence type="ECO:0000256" key="3">
    <source>
        <dbReference type="ARBA" id="ARBA00022448"/>
    </source>
</evidence>
<evidence type="ECO:0000256" key="6">
    <source>
        <dbReference type="ARBA" id="ARBA00022989"/>
    </source>
</evidence>
<keyword evidence="6 8" id="KW-1133">Transmembrane helix</keyword>
<keyword evidence="5 8" id="KW-0812">Transmembrane</keyword>
<protein>
    <recommendedName>
        <fullName evidence="8">Probable membrane transporter protein</fullName>
    </recommendedName>
</protein>
<keyword evidence="4 8" id="KW-1003">Cell membrane</keyword>
<sequence length="257" mass="27959">MNYYDPSLWLFVILFAAAILAGFVDSIAGGGGLITAPLMLSIGAPPHVALSMGKYMGVFGTSLAAWEYIKRKVIRPKEWIWCALMTLIGSFTGALLLLSLDPSFIKKMIPPLLIAVGIYMLIPKSRKQAQSEDGAVSQPKQIASGLGLGFYDGFIGPGTGSFWTVLYNRIFNQDFLVASGVARLMNSMSNIAALVIFAVAGKVAWFMGAFMVVGFMLGSYIGARSAIRYGEKFIKPLFITLVFIIAGRLTYIEYFTN</sequence>
<dbReference type="GO" id="GO:0005886">
    <property type="term" value="C:plasma membrane"/>
    <property type="evidence" value="ECO:0007669"/>
    <property type="project" value="UniProtKB-SubCell"/>
</dbReference>
<evidence type="ECO:0000256" key="2">
    <source>
        <dbReference type="ARBA" id="ARBA00009142"/>
    </source>
</evidence>